<dbReference type="SUPFAM" id="SSF48452">
    <property type="entry name" value="TPR-like"/>
    <property type="match status" value="1"/>
</dbReference>
<protein>
    <submittedName>
        <fullName evidence="2">Tetratricopeptide repeat protein</fullName>
    </submittedName>
</protein>
<dbReference type="SMART" id="SM00028">
    <property type="entry name" value="TPR"/>
    <property type="match status" value="3"/>
</dbReference>
<sequence length="186" mass="20359">MRSVSLILKYTVTALSLILTPASAFADDAADLDALFEQLSDTENENWQEVENKIWQAWSDSGSDTLDLLLERGRAALQAGDVNAAIWHLSSLVDHAPEFAEGWNARATAYFQAGLYGPSINDIQVTLSLNPRHFGALTGLALIMEELGYPKDALAAYREVLAIHPHRPDVISAVERLEKEVGGLDL</sequence>
<dbReference type="AlphaFoldDB" id="A0A1Y5RW14"/>
<evidence type="ECO:0000313" key="3">
    <source>
        <dbReference type="Proteomes" id="UP000193409"/>
    </source>
</evidence>
<keyword evidence="3" id="KW-1185">Reference proteome</keyword>
<feature type="chain" id="PRO_5012622014" evidence="1">
    <location>
        <begin position="27"/>
        <end position="186"/>
    </location>
</feature>
<gene>
    <name evidence="2" type="ORF">PSA7680_01192</name>
</gene>
<feature type="signal peptide" evidence="1">
    <location>
        <begin position="1"/>
        <end position="26"/>
    </location>
</feature>
<organism evidence="2 3">
    <name type="scientific">Pseudoruegeria aquimaris</name>
    <dbReference type="NCBI Taxonomy" id="393663"/>
    <lineage>
        <taxon>Bacteria</taxon>
        <taxon>Pseudomonadati</taxon>
        <taxon>Pseudomonadota</taxon>
        <taxon>Alphaproteobacteria</taxon>
        <taxon>Rhodobacterales</taxon>
        <taxon>Roseobacteraceae</taxon>
        <taxon>Pseudoruegeria</taxon>
    </lineage>
</organism>
<dbReference type="InterPro" id="IPR019734">
    <property type="entry name" value="TPR_rpt"/>
</dbReference>
<dbReference type="InterPro" id="IPR011990">
    <property type="entry name" value="TPR-like_helical_dom_sf"/>
</dbReference>
<dbReference type="RefSeq" id="WP_245824482.1">
    <property type="nucleotide sequence ID" value="NZ_FWFQ01000006.1"/>
</dbReference>
<dbReference type="EMBL" id="FWFQ01000006">
    <property type="protein sequence ID" value="SLN26870.1"/>
    <property type="molecule type" value="Genomic_DNA"/>
</dbReference>
<name>A0A1Y5RW14_9RHOB</name>
<reference evidence="2 3" key="1">
    <citation type="submission" date="2017-03" db="EMBL/GenBank/DDBJ databases">
        <authorList>
            <person name="Afonso C.L."/>
            <person name="Miller P.J."/>
            <person name="Scott M.A."/>
            <person name="Spackman E."/>
            <person name="Goraichik I."/>
            <person name="Dimitrov K.M."/>
            <person name="Suarez D.L."/>
            <person name="Swayne D.E."/>
        </authorList>
    </citation>
    <scope>NUCLEOTIDE SEQUENCE [LARGE SCALE GENOMIC DNA]</scope>
    <source>
        <strain evidence="2 3">CECT 7680</strain>
    </source>
</reference>
<evidence type="ECO:0000256" key="1">
    <source>
        <dbReference type="SAM" id="SignalP"/>
    </source>
</evidence>
<dbReference type="Pfam" id="PF13432">
    <property type="entry name" value="TPR_16"/>
    <property type="match status" value="1"/>
</dbReference>
<keyword evidence="1" id="KW-0732">Signal</keyword>
<evidence type="ECO:0000313" key="2">
    <source>
        <dbReference type="EMBL" id="SLN26870.1"/>
    </source>
</evidence>
<dbReference type="Gene3D" id="1.25.40.10">
    <property type="entry name" value="Tetratricopeptide repeat domain"/>
    <property type="match status" value="1"/>
</dbReference>
<proteinExistence type="predicted"/>
<accession>A0A1Y5RW14</accession>
<dbReference type="Proteomes" id="UP000193409">
    <property type="component" value="Unassembled WGS sequence"/>
</dbReference>